<evidence type="ECO:0000313" key="4">
    <source>
        <dbReference type="Proteomes" id="UP000245591"/>
    </source>
</evidence>
<accession>A0A2U1J7Z9</accession>
<dbReference type="AlphaFoldDB" id="A0A2U1J7Z9"/>
<organism evidence="3 4">
    <name type="scientific">Smittium angustum</name>
    <dbReference type="NCBI Taxonomy" id="133377"/>
    <lineage>
        <taxon>Eukaryota</taxon>
        <taxon>Fungi</taxon>
        <taxon>Fungi incertae sedis</taxon>
        <taxon>Zoopagomycota</taxon>
        <taxon>Kickxellomycotina</taxon>
        <taxon>Harpellomycetes</taxon>
        <taxon>Harpellales</taxon>
        <taxon>Legeriomycetaceae</taxon>
        <taxon>Smittium</taxon>
    </lineage>
</organism>
<evidence type="ECO:0000256" key="2">
    <source>
        <dbReference type="RuleBase" id="RU000363"/>
    </source>
</evidence>
<evidence type="ECO:0000256" key="1">
    <source>
        <dbReference type="ARBA" id="ARBA00023002"/>
    </source>
</evidence>
<keyword evidence="4" id="KW-1185">Reference proteome</keyword>
<proteinExistence type="inferred from homology"/>
<name>A0A2U1J7Z9_SMIAN</name>
<dbReference type="Pfam" id="PF00106">
    <property type="entry name" value="adh_short"/>
    <property type="match status" value="1"/>
</dbReference>
<protein>
    <submittedName>
        <fullName evidence="3">Uncharacterized protein</fullName>
    </submittedName>
</protein>
<dbReference type="GO" id="GO:0016491">
    <property type="term" value="F:oxidoreductase activity"/>
    <property type="evidence" value="ECO:0007669"/>
    <property type="project" value="UniProtKB-KW"/>
</dbReference>
<dbReference type="Proteomes" id="UP000245591">
    <property type="component" value="Unassembled WGS sequence"/>
</dbReference>
<dbReference type="PRINTS" id="PR00080">
    <property type="entry name" value="SDRFAMILY"/>
</dbReference>
<keyword evidence="1" id="KW-0560">Oxidoreductase</keyword>
<reference evidence="3 4" key="1">
    <citation type="journal article" date="2018" name="MBio">
        <title>Comparative Genomics Reveals the Core Gene Toolbox for the Fungus-Insect Symbiosis.</title>
        <authorList>
            <person name="Wang Y."/>
            <person name="Stata M."/>
            <person name="Wang W."/>
            <person name="Stajich J.E."/>
            <person name="White M.M."/>
            <person name="Moncalvo J.M."/>
        </authorList>
    </citation>
    <scope>NUCLEOTIDE SEQUENCE [LARGE SCALE GENOMIC DNA]</scope>
    <source>
        <strain evidence="3 4">AUS-126-30</strain>
    </source>
</reference>
<dbReference type="Gene3D" id="3.40.50.720">
    <property type="entry name" value="NAD(P)-binding Rossmann-like Domain"/>
    <property type="match status" value="1"/>
</dbReference>
<dbReference type="CDD" id="cd05327">
    <property type="entry name" value="retinol-DH_like_SDR_c_like"/>
    <property type="match status" value="1"/>
</dbReference>
<dbReference type="PANTHER" id="PTHR43157">
    <property type="entry name" value="PHOSPHATIDYLINOSITOL-GLYCAN BIOSYNTHESIS CLASS F PROTEIN-RELATED"/>
    <property type="match status" value="1"/>
</dbReference>
<dbReference type="EMBL" id="MBFU01000229">
    <property type="protein sequence ID" value="PWA01098.1"/>
    <property type="molecule type" value="Genomic_DNA"/>
</dbReference>
<dbReference type="PRINTS" id="PR00081">
    <property type="entry name" value="GDHRDH"/>
</dbReference>
<comment type="similarity">
    <text evidence="2">Belongs to the short-chain dehydrogenases/reductases (SDR) family.</text>
</comment>
<dbReference type="InterPro" id="IPR036291">
    <property type="entry name" value="NAD(P)-bd_dom_sf"/>
</dbReference>
<gene>
    <name evidence="3" type="ORF">BB558_002815</name>
</gene>
<dbReference type="PANTHER" id="PTHR43157:SF31">
    <property type="entry name" value="PHOSPHATIDYLINOSITOL-GLYCAN BIOSYNTHESIS CLASS F PROTEIN"/>
    <property type="match status" value="1"/>
</dbReference>
<evidence type="ECO:0000313" key="3">
    <source>
        <dbReference type="EMBL" id="PWA01098.1"/>
    </source>
</evidence>
<dbReference type="InterPro" id="IPR002347">
    <property type="entry name" value="SDR_fam"/>
</dbReference>
<dbReference type="SUPFAM" id="SSF51735">
    <property type="entry name" value="NAD(P)-binding Rossmann-fold domains"/>
    <property type="match status" value="1"/>
</dbReference>
<sequence>MKSLEQLTNHVMNASLSAYNKIGFGLPLFSATMLSAEFFYSILSKFPTRKSPQTRLNKYVSDYNQNKRNDKEQRIAIVTGANSGIGYETTKALMLTGHHVIMACRNETLVNEAMRNLGKETGLKNCEFIQLDLSSISSCRKFASEFKQKHNKLHLLINNAGVMMTPYMTTKDGIEMQFGTNHVGHFVVTTELLDTIKASTPARIVNVSSILHIAGIFDKKKILDETKYNRTRNYGISKLANIMFTNSLVKKLEGTGVTANSLHPGSVATNLPRHIPGSSTTILKSLISSLFISPTAGSLTTLRLALSDSVESVTGKYFSRELETATISQATNQEKCDELWKFTEELIKKYEKGFDILSDP</sequence>
<comment type="caution">
    <text evidence="3">The sequence shown here is derived from an EMBL/GenBank/DDBJ whole genome shotgun (WGS) entry which is preliminary data.</text>
</comment>